<evidence type="ECO:0000313" key="4">
    <source>
        <dbReference type="Proteomes" id="UP000192356"/>
    </source>
</evidence>
<organism evidence="2 4">
    <name type="scientific">Hepatospora eriocheir</name>
    <dbReference type="NCBI Taxonomy" id="1081669"/>
    <lineage>
        <taxon>Eukaryota</taxon>
        <taxon>Fungi</taxon>
        <taxon>Fungi incertae sedis</taxon>
        <taxon>Microsporidia</taxon>
        <taxon>Hepatosporidae</taxon>
        <taxon>Hepatospora</taxon>
    </lineage>
</organism>
<dbReference type="VEuPathDB" id="MicrosporidiaDB:A0H76_2322"/>
<dbReference type="EMBL" id="LTAI01000067">
    <property type="protein sequence ID" value="ORE00086.1"/>
    <property type="molecule type" value="Genomic_DNA"/>
</dbReference>
<reference evidence="4 5" key="1">
    <citation type="journal article" date="2017" name="Environ. Microbiol.">
        <title>Decay of the glycolytic pathway and adaptation to intranuclear parasitism within Enterocytozoonidae microsporidia.</title>
        <authorList>
            <person name="Wiredu Boakye D."/>
            <person name="Jaroenlak P."/>
            <person name="Prachumwat A."/>
            <person name="Williams T.A."/>
            <person name="Bateman K.S."/>
            <person name="Itsathitphaisarn O."/>
            <person name="Sritunyalucksana K."/>
            <person name="Paszkiewicz K.H."/>
            <person name="Moore K.A."/>
            <person name="Stentiford G.D."/>
            <person name="Williams B.A."/>
        </authorList>
    </citation>
    <scope>NUCLEOTIDE SEQUENCE [LARGE SCALE GENOMIC DNA]</scope>
    <source>
        <strain evidence="5">canceri</strain>
        <strain evidence="3">Canceri</strain>
        <strain evidence="2 4">GB1</strain>
    </source>
</reference>
<accession>A0A1X0QB34</accession>
<evidence type="ECO:0000313" key="3">
    <source>
        <dbReference type="EMBL" id="ORE00086.1"/>
    </source>
</evidence>
<dbReference type="InterPro" id="IPR025742">
    <property type="entry name" value="CSTF2_hinge"/>
</dbReference>
<sequence>MEDTQEIQDIIFYFKEMAINQPDKLLSLLKENSNLLCAVMYLLIKSKLVDESVVVKIFKDSLDVENQENQIEERIKSMDSKFLTDETKTRIEKLKYLISKKN</sequence>
<dbReference type="EMBL" id="LVKB01000048">
    <property type="protein sequence ID" value="ORD96986.1"/>
    <property type="molecule type" value="Genomic_DNA"/>
</dbReference>
<dbReference type="VEuPathDB" id="MicrosporidiaDB:HERIO_1105"/>
<gene>
    <name evidence="3" type="ORF">A0H76_2322</name>
    <name evidence="2" type="ORF">HERIO_1105</name>
</gene>
<name>A0A1X0QB34_9MICR</name>
<evidence type="ECO:0000313" key="5">
    <source>
        <dbReference type="Proteomes" id="UP000192501"/>
    </source>
</evidence>
<comment type="caution">
    <text evidence="2">The sequence shown here is derived from an EMBL/GenBank/DDBJ whole genome shotgun (WGS) entry which is preliminary data.</text>
</comment>
<feature type="domain" description="Cleavage stimulation factor subunit 2 hinge" evidence="1">
    <location>
        <begin position="4"/>
        <end position="57"/>
    </location>
</feature>
<proteinExistence type="predicted"/>
<keyword evidence="4" id="KW-1185">Reference proteome</keyword>
<dbReference type="Pfam" id="PF14327">
    <property type="entry name" value="CSTF2_hinge"/>
    <property type="match status" value="1"/>
</dbReference>
<evidence type="ECO:0000259" key="1">
    <source>
        <dbReference type="Pfam" id="PF14327"/>
    </source>
</evidence>
<dbReference type="Proteomes" id="UP000192501">
    <property type="component" value="Unassembled WGS sequence"/>
</dbReference>
<protein>
    <recommendedName>
        <fullName evidence="1">Cleavage stimulation factor subunit 2 hinge domain-containing protein</fullName>
    </recommendedName>
</protein>
<dbReference type="Proteomes" id="UP000192356">
    <property type="component" value="Unassembled WGS sequence"/>
</dbReference>
<dbReference type="AlphaFoldDB" id="A0A1X0QB34"/>
<evidence type="ECO:0000313" key="2">
    <source>
        <dbReference type="EMBL" id="ORD96986.1"/>
    </source>
</evidence>